<keyword evidence="2" id="KW-0560">Oxidoreductase</keyword>
<dbReference type="EMBL" id="OMOH01000014">
    <property type="protein sequence ID" value="SPF69459.1"/>
    <property type="molecule type" value="Genomic_DNA"/>
</dbReference>
<dbReference type="GO" id="GO:0016491">
    <property type="term" value="F:oxidoreductase activity"/>
    <property type="evidence" value="ECO:0007669"/>
    <property type="project" value="UniProtKB-KW"/>
</dbReference>
<dbReference type="OrthoDB" id="3567264at2"/>
<comment type="cofactor">
    <cofactor evidence="1">
        <name>Zn(2+)</name>
        <dbReference type="ChEBI" id="CHEBI:29105"/>
    </cofactor>
</comment>
<dbReference type="Pfam" id="PF08240">
    <property type="entry name" value="ADH_N"/>
    <property type="match status" value="1"/>
</dbReference>
<dbReference type="Proteomes" id="UP000265962">
    <property type="component" value="Unassembled WGS sequence"/>
</dbReference>
<evidence type="ECO:0000259" key="3">
    <source>
        <dbReference type="Pfam" id="PF00107"/>
    </source>
</evidence>
<organism evidence="5 6">
    <name type="scientific">Propionibacterium ruminifibrarum</name>
    <dbReference type="NCBI Taxonomy" id="1962131"/>
    <lineage>
        <taxon>Bacteria</taxon>
        <taxon>Bacillati</taxon>
        <taxon>Actinomycetota</taxon>
        <taxon>Actinomycetes</taxon>
        <taxon>Propionibacteriales</taxon>
        <taxon>Propionibacteriaceae</taxon>
        <taxon>Propionibacterium</taxon>
    </lineage>
</organism>
<reference evidence="6" key="1">
    <citation type="submission" date="2018-02" db="EMBL/GenBank/DDBJ databases">
        <authorList>
            <person name="Hornung B."/>
        </authorList>
    </citation>
    <scope>NUCLEOTIDE SEQUENCE [LARGE SCALE GENOMIC DNA]</scope>
</reference>
<dbReference type="InterPro" id="IPR013154">
    <property type="entry name" value="ADH-like_N"/>
</dbReference>
<evidence type="ECO:0000259" key="4">
    <source>
        <dbReference type="Pfam" id="PF08240"/>
    </source>
</evidence>
<dbReference type="Pfam" id="PF00107">
    <property type="entry name" value="ADH_zinc_N"/>
    <property type="match status" value="1"/>
</dbReference>
<evidence type="ECO:0000256" key="2">
    <source>
        <dbReference type="ARBA" id="ARBA00023002"/>
    </source>
</evidence>
<accession>A0A375I7N6</accession>
<dbReference type="PANTHER" id="PTHR43401:SF2">
    <property type="entry name" value="L-THREONINE 3-DEHYDROGENASE"/>
    <property type="match status" value="1"/>
</dbReference>
<dbReference type="SUPFAM" id="SSF51735">
    <property type="entry name" value="NAD(P)-binding Rossmann-fold domains"/>
    <property type="match status" value="1"/>
</dbReference>
<dbReference type="InterPro" id="IPR036291">
    <property type="entry name" value="NAD(P)-bd_dom_sf"/>
</dbReference>
<dbReference type="SUPFAM" id="SSF50129">
    <property type="entry name" value="GroES-like"/>
    <property type="match status" value="1"/>
</dbReference>
<evidence type="ECO:0000313" key="5">
    <source>
        <dbReference type="EMBL" id="SPF69459.1"/>
    </source>
</evidence>
<dbReference type="InterPro" id="IPR050129">
    <property type="entry name" value="Zn_alcohol_dh"/>
</dbReference>
<dbReference type="Gene3D" id="3.40.50.720">
    <property type="entry name" value="NAD(P)-binding Rossmann-like Domain"/>
    <property type="match status" value="1"/>
</dbReference>
<name>A0A375I7N6_9ACTN</name>
<evidence type="ECO:0000313" key="6">
    <source>
        <dbReference type="Proteomes" id="UP000265962"/>
    </source>
</evidence>
<dbReference type="RefSeq" id="WP_119716540.1">
    <property type="nucleotide sequence ID" value="NZ_OMOH01000014.1"/>
</dbReference>
<proteinExistence type="predicted"/>
<keyword evidence="6" id="KW-1185">Reference proteome</keyword>
<dbReference type="InterPro" id="IPR013149">
    <property type="entry name" value="ADH-like_C"/>
</dbReference>
<dbReference type="InterPro" id="IPR011032">
    <property type="entry name" value="GroES-like_sf"/>
</dbReference>
<evidence type="ECO:0000256" key="1">
    <source>
        <dbReference type="ARBA" id="ARBA00001947"/>
    </source>
</evidence>
<dbReference type="PANTHER" id="PTHR43401">
    <property type="entry name" value="L-THREONINE 3-DEHYDROGENASE"/>
    <property type="match status" value="1"/>
</dbReference>
<dbReference type="AlphaFoldDB" id="A0A375I7N6"/>
<sequence>MTDVMDAAVMHGPGDIRFEQVPRPQCPDGGFVLRVDAVGLCGSDIRNLTTDSRRGAYPHIYGHEVVGTVAEVSPGVTAYEPGQRLYVYPEAHCLKCDYCRAGHHEHCTDVESYTSRPGGFAQYIAYTAKRVERGATFTLPAGVDPVRASLAEPLSSTYACVENIDVRLGDTVAILGAGPIGVFLAVLSRMRGASKVILIDVTQDRLDKSGAFDIDHRINSSTVEPVEEVRRLTGGLGVDKAISANPTTAGQQQALAMTRPCGTVVFFGGVPKGALTEIDSNTVHYNSLWIYGHYGANSMQVQRAFELAIDPAFPAEAIITHVLPLNHINEAIDLTRTGEALKVVLKPNPEEK</sequence>
<gene>
    <name evidence="5" type="ORF">PROPJV5_2442</name>
</gene>
<dbReference type="Gene3D" id="3.90.180.10">
    <property type="entry name" value="Medium-chain alcohol dehydrogenases, catalytic domain"/>
    <property type="match status" value="1"/>
</dbReference>
<feature type="domain" description="Alcohol dehydrogenase-like N-terminal" evidence="4">
    <location>
        <begin position="29"/>
        <end position="131"/>
    </location>
</feature>
<protein>
    <submittedName>
        <fullName evidence="5">Alcohol dehydrogenase GroES-like domain</fullName>
    </submittedName>
</protein>
<feature type="domain" description="Alcohol dehydrogenase-like C-terminal" evidence="3">
    <location>
        <begin position="179"/>
        <end position="307"/>
    </location>
</feature>